<accession>A0A1J5QUH3</accession>
<proteinExistence type="predicted"/>
<organism evidence="1">
    <name type="scientific">mine drainage metagenome</name>
    <dbReference type="NCBI Taxonomy" id="410659"/>
    <lineage>
        <taxon>unclassified sequences</taxon>
        <taxon>metagenomes</taxon>
        <taxon>ecological metagenomes</taxon>
    </lineage>
</organism>
<dbReference type="EMBL" id="MLJW01000428">
    <property type="protein sequence ID" value="OIQ87326.1"/>
    <property type="molecule type" value="Genomic_DNA"/>
</dbReference>
<comment type="caution">
    <text evidence="1">The sequence shown here is derived from an EMBL/GenBank/DDBJ whole genome shotgun (WGS) entry which is preliminary data.</text>
</comment>
<protein>
    <submittedName>
        <fullName evidence="1">Uncharacterized protein</fullName>
    </submittedName>
</protein>
<sequence>MIESIALRRARRMWGASARVVDRGPGFRLPLAERSALLQEIDRIERARPKDAEILLADLRSRLASSDRYQVGYDDWQKGFDVFVVMGQGATYEEAFAQAERRQASMDRSRTLAALTRRPR</sequence>
<dbReference type="AlphaFoldDB" id="A0A1J5QUH3"/>
<name>A0A1J5QUH3_9ZZZZ</name>
<gene>
    <name evidence="1" type="ORF">GALL_308160</name>
</gene>
<reference evidence="1" key="1">
    <citation type="submission" date="2016-10" db="EMBL/GenBank/DDBJ databases">
        <title>Sequence of Gallionella enrichment culture.</title>
        <authorList>
            <person name="Poehlein A."/>
            <person name="Muehling M."/>
            <person name="Daniel R."/>
        </authorList>
    </citation>
    <scope>NUCLEOTIDE SEQUENCE</scope>
</reference>
<evidence type="ECO:0000313" key="1">
    <source>
        <dbReference type="EMBL" id="OIQ87326.1"/>
    </source>
</evidence>